<feature type="signal peptide" evidence="1">
    <location>
        <begin position="1"/>
        <end position="22"/>
    </location>
</feature>
<accession>A0A7S1HCZ8</accession>
<feature type="domain" description="Phospholipid/glycerol acyltransferase" evidence="2">
    <location>
        <begin position="227"/>
        <end position="379"/>
    </location>
</feature>
<dbReference type="Pfam" id="PF01553">
    <property type="entry name" value="Acyltransferase"/>
    <property type="match status" value="1"/>
</dbReference>
<feature type="chain" id="PRO_5030622254" description="Phospholipid/glycerol acyltransferase domain-containing protein" evidence="1">
    <location>
        <begin position="23"/>
        <end position="456"/>
    </location>
</feature>
<keyword evidence="1" id="KW-0732">Signal</keyword>
<proteinExistence type="predicted"/>
<dbReference type="AlphaFoldDB" id="A0A7S1HCZ8"/>
<dbReference type="GO" id="GO:0004366">
    <property type="term" value="F:glycerol-3-phosphate O-acyltransferase activity"/>
    <property type="evidence" value="ECO:0007669"/>
    <property type="project" value="InterPro"/>
</dbReference>
<gene>
    <name evidence="3" type="ORF">HAND00432_LOCUS28792</name>
</gene>
<evidence type="ECO:0000256" key="1">
    <source>
        <dbReference type="SAM" id="SignalP"/>
    </source>
</evidence>
<dbReference type="SUPFAM" id="SSF69593">
    <property type="entry name" value="Glycerol-3-phosphate (1)-acyltransferase"/>
    <property type="match status" value="1"/>
</dbReference>
<dbReference type="PANTHER" id="PTHR35695">
    <property type="entry name" value="GLYCEROL-3-PHOSPHATE ACYLTRANSFERASE, CHLOROPLASTIC"/>
    <property type="match status" value="1"/>
</dbReference>
<dbReference type="Gene3D" id="3.40.1130.10">
    <property type="entry name" value="Glycerol-3-phosphate (1)-acyltransferase"/>
    <property type="match status" value="1"/>
</dbReference>
<dbReference type="PANTHER" id="PTHR35695:SF1">
    <property type="entry name" value="GLYCEROL-3-PHOSPHATE ACYLTRANSFERASE, CHLOROPLASTIC"/>
    <property type="match status" value="1"/>
</dbReference>
<dbReference type="GO" id="GO:0006655">
    <property type="term" value="P:phosphatidylglycerol biosynthetic process"/>
    <property type="evidence" value="ECO:0007669"/>
    <property type="project" value="TreeGrafter"/>
</dbReference>
<reference evidence="3" key="1">
    <citation type="submission" date="2021-01" db="EMBL/GenBank/DDBJ databases">
        <authorList>
            <person name="Corre E."/>
            <person name="Pelletier E."/>
            <person name="Niang G."/>
            <person name="Scheremetjew M."/>
            <person name="Finn R."/>
            <person name="Kale V."/>
            <person name="Holt S."/>
            <person name="Cochrane G."/>
            <person name="Meng A."/>
            <person name="Brown T."/>
            <person name="Cohen L."/>
        </authorList>
    </citation>
    <scope>NUCLEOTIDE SEQUENCE</scope>
    <source>
        <strain evidence="3">CCMP644</strain>
    </source>
</reference>
<evidence type="ECO:0000259" key="2">
    <source>
        <dbReference type="SMART" id="SM00563"/>
    </source>
</evidence>
<dbReference type="InterPro" id="IPR002123">
    <property type="entry name" value="Plipid/glycerol_acylTrfase"/>
</dbReference>
<sequence>MFSRTLLAAAACVAFLSEDAAAFSLSPAARVATSSFLASTSQAPRTRVAPSLLSPLRMTATESGTSTNHLRPETKPYSIIEKLPEEYAWIVPEDDLEVHERIAKYVEDGDLVETDKMILVSWLDNFREALDNAPEKEAKKFVVEDYFSVLTELIRKERKRPHYFLDESVTGTHYEPFNSHHADTKFFDYQQFGCDVTRPLIDWENSEVVGAANLERIKAQLDAGDNVVFCSNHQSESDTHCMFTLMEDQLGKEYGDIAKNTVFIAGERVLRDAIVVPFSRGCSLLTVYSKKHIDSEPDLKTAKMGHNGKTMKQLGQFFAKGGTCMWFAPSGGRDRRSDDTGRVELSPFDPNAIEMIRQVADKAGALEKTHFYAMALATHNIFPPPASVGGALVEQRVVNYVPLRMAVSEEIPPIPIDEGLEGAELRKATKQSRVKRAETVYNMMKEDYERIKGYEQ</sequence>
<organism evidence="3">
    <name type="scientific">Hemiselmis andersenii</name>
    <name type="common">Cryptophyte alga</name>
    <dbReference type="NCBI Taxonomy" id="464988"/>
    <lineage>
        <taxon>Eukaryota</taxon>
        <taxon>Cryptophyceae</taxon>
        <taxon>Cryptomonadales</taxon>
        <taxon>Hemiselmidaceae</taxon>
        <taxon>Hemiselmis</taxon>
    </lineage>
</organism>
<dbReference type="InterPro" id="IPR016222">
    <property type="entry name" value="G3P_O-acylTrfase_chlp"/>
</dbReference>
<evidence type="ECO:0000313" key="3">
    <source>
        <dbReference type="EMBL" id="CAD8977784.1"/>
    </source>
</evidence>
<name>A0A7S1HCZ8_HEMAN</name>
<dbReference type="EMBL" id="HBFX01047911">
    <property type="protein sequence ID" value="CAD8977784.1"/>
    <property type="molecule type" value="Transcribed_RNA"/>
</dbReference>
<dbReference type="SMART" id="SM00563">
    <property type="entry name" value="PlsC"/>
    <property type="match status" value="1"/>
</dbReference>
<protein>
    <recommendedName>
        <fullName evidence="2">Phospholipid/glycerol acyltransferase domain-containing protein</fullName>
    </recommendedName>
</protein>